<evidence type="ECO:0000313" key="2">
    <source>
        <dbReference type="Proteomes" id="UP000076078"/>
    </source>
</evidence>
<dbReference type="InParanoid" id="A0A151ZG63"/>
<keyword evidence="2" id="KW-1185">Reference proteome</keyword>
<evidence type="ECO:0000313" key="1">
    <source>
        <dbReference type="EMBL" id="KYQ92854.1"/>
    </source>
</evidence>
<sequence>MSFFNSLKQYIPKRIQQMFAVPGEGMFFDTSYRFPAPGSQTPPEVSNKFMVKTRPLTRIYRFLKKRGEVLSMRPQPKYLGETTSKPNITLSDELQKDIDFYEKPAYPITPPRITSNKLFFKVVTQTKGFDVRNIKSLERNRSEMVRPGGVPKYRNVFEFDEYDIDSLELNEKKLKHSF</sequence>
<accession>A0A151ZG63</accession>
<dbReference type="OrthoDB" id="17865at2759"/>
<gene>
    <name evidence="1" type="ORF">DLAC_05441</name>
</gene>
<name>A0A151ZG63_TIELA</name>
<dbReference type="FunCoup" id="A0A151ZG63">
    <property type="interactions" value="382"/>
</dbReference>
<dbReference type="AlphaFoldDB" id="A0A151ZG63"/>
<proteinExistence type="predicted"/>
<reference evidence="1 2" key="1">
    <citation type="submission" date="2015-12" db="EMBL/GenBank/DDBJ databases">
        <title>Dictyostelia acquired genes for synthesis and detection of signals that induce cell-type specialization by lateral gene transfer from prokaryotes.</title>
        <authorList>
            <person name="Gloeckner G."/>
            <person name="Schaap P."/>
        </authorList>
    </citation>
    <scope>NUCLEOTIDE SEQUENCE [LARGE SCALE GENOMIC DNA]</scope>
    <source>
        <strain evidence="1 2">TK</strain>
    </source>
</reference>
<protein>
    <submittedName>
        <fullName evidence="1">Uncharacterized protein</fullName>
    </submittedName>
</protein>
<dbReference type="EMBL" id="LODT01000028">
    <property type="protein sequence ID" value="KYQ92854.1"/>
    <property type="molecule type" value="Genomic_DNA"/>
</dbReference>
<dbReference type="OMA" id="EYYEKEP"/>
<comment type="caution">
    <text evidence="1">The sequence shown here is derived from an EMBL/GenBank/DDBJ whole genome shotgun (WGS) entry which is preliminary data.</text>
</comment>
<dbReference type="Proteomes" id="UP000076078">
    <property type="component" value="Unassembled WGS sequence"/>
</dbReference>
<organism evidence="1 2">
    <name type="scientific">Tieghemostelium lacteum</name>
    <name type="common">Slime mold</name>
    <name type="synonym">Dictyostelium lacteum</name>
    <dbReference type="NCBI Taxonomy" id="361077"/>
    <lineage>
        <taxon>Eukaryota</taxon>
        <taxon>Amoebozoa</taxon>
        <taxon>Evosea</taxon>
        <taxon>Eumycetozoa</taxon>
        <taxon>Dictyostelia</taxon>
        <taxon>Dictyosteliales</taxon>
        <taxon>Raperosteliaceae</taxon>
        <taxon>Tieghemostelium</taxon>
    </lineage>
</organism>